<dbReference type="Pfam" id="PF09822">
    <property type="entry name" value="ABC_transp_aux"/>
    <property type="match status" value="1"/>
</dbReference>
<name>A0A0F9VKI7_9ZZZZ</name>
<dbReference type="InterPro" id="IPR019196">
    <property type="entry name" value="ABC_transp_unknown"/>
</dbReference>
<feature type="coiled-coil region" evidence="1">
    <location>
        <begin position="523"/>
        <end position="591"/>
    </location>
</feature>
<evidence type="ECO:0000259" key="3">
    <source>
        <dbReference type="Pfam" id="PF09822"/>
    </source>
</evidence>
<feature type="transmembrane region" description="Helical" evidence="2">
    <location>
        <begin position="605"/>
        <end position="627"/>
    </location>
</feature>
<protein>
    <submittedName>
        <fullName evidence="5">Uncharacterized protein</fullName>
    </submittedName>
</protein>
<keyword evidence="1" id="KW-0175">Coiled coil</keyword>
<keyword evidence="2" id="KW-0812">Transmembrane</keyword>
<feature type="domain" description="DUF7088" evidence="4">
    <location>
        <begin position="38"/>
        <end position="138"/>
    </location>
</feature>
<dbReference type="AlphaFoldDB" id="A0A0F9VKI7"/>
<accession>A0A0F9VKI7</accession>
<dbReference type="Pfam" id="PF23357">
    <property type="entry name" value="DUF7088"/>
    <property type="match status" value="1"/>
</dbReference>
<evidence type="ECO:0000256" key="1">
    <source>
        <dbReference type="SAM" id="Coils"/>
    </source>
</evidence>
<evidence type="ECO:0000256" key="2">
    <source>
        <dbReference type="SAM" id="Phobius"/>
    </source>
</evidence>
<keyword evidence="2" id="KW-0472">Membrane</keyword>
<proteinExistence type="predicted"/>
<dbReference type="EMBL" id="LAZR01000505">
    <property type="protein sequence ID" value="KKN66293.1"/>
    <property type="molecule type" value="Genomic_DNA"/>
</dbReference>
<dbReference type="InterPro" id="IPR055396">
    <property type="entry name" value="DUF7088"/>
</dbReference>
<reference evidence="5" key="1">
    <citation type="journal article" date="2015" name="Nature">
        <title>Complex archaea that bridge the gap between prokaryotes and eukaryotes.</title>
        <authorList>
            <person name="Spang A."/>
            <person name="Saw J.H."/>
            <person name="Jorgensen S.L."/>
            <person name="Zaremba-Niedzwiedzka K."/>
            <person name="Martijn J."/>
            <person name="Lind A.E."/>
            <person name="van Eijk R."/>
            <person name="Schleper C."/>
            <person name="Guy L."/>
            <person name="Ettema T.J."/>
        </authorList>
    </citation>
    <scope>NUCLEOTIDE SEQUENCE</scope>
</reference>
<evidence type="ECO:0000259" key="4">
    <source>
        <dbReference type="Pfam" id="PF23357"/>
    </source>
</evidence>
<gene>
    <name evidence="5" type="ORF">LCGC14_0473160</name>
</gene>
<comment type="caution">
    <text evidence="5">The sequence shown here is derived from an EMBL/GenBank/DDBJ whole genome shotgun (WGS) entry which is preliminary data.</text>
</comment>
<sequence length="637" mass="71553">MNKQLLSTVGLVLAIILFLSFNIVTNGNLKSARIDLTQDNLYTLSEGTLNIIESLKEPLTLRFYYSDKAGQELPSIKAYAQRVQELLEEYQRASDGMIKLIVVNPAPFSDNEQRAEDYGLQAVPIDGKKDQLYFGLVGSNLLDGVENISFFQPEKEDVLEYDLTKLVYKLSSANKKTIAILSPLPVDGEGYDPLKGYAPSNDGPKPWAVMSELRQLFNVTVLPIDTKRIPSSIDVLMVIHPKELADGLLYAIDQYVLAGGKLITFVDPYAEIDIPKKDPDNPMTAMMASRSSNMPNLFKAWGFERSPADVVADRKTAIKVDFGARTNNQPIDYVLWQSIPASQMNQDEAITNHLKKVEMATAGHFMAVDGATTTFTPLISSSNEAMMVDKRVVQFRNDPMALLTKYQAGTLSYPMAIRVTGPVKSAFPNGLTNEAGVAEKASGYLGESKQDIDVIAIADVDMLQDRFWVQLQDFYGKEIAYSTSNNIDFLINAVDELTDSHGLISVRSRVGFSRPFERVLALQREAEKNYRTKERELQKILTETEQHIARMQVERSGSGEELMNDEQKQEIADLRMKKNKTQQQLREVQGKLRQDIDKLDTQLKFFNIGLVPILIAFLAVITGWMRVRKRTKGRHQQ</sequence>
<feature type="domain" description="ABC-type uncharacterised transport system" evidence="3">
    <location>
        <begin position="175"/>
        <end position="493"/>
    </location>
</feature>
<keyword evidence="2" id="KW-1133">Transmembrane helix</keyword>
<evidence type="ECO:0000313" key="5">
    <source>
        <dbReference type="EMBL" id="KKN66293.1"/>
    </source>
</evidence>
<organism evidence="5">
    <name type="scientific">marine sediment metagenome</name>
    <dbReference type="NCBI Taxonomy" id="412755"/>
    <lineage>
        <taxon>unclassified sequences</taxon>
        <taxon>metagenomes</taxon>
        <taxon>ecological metagenomes</taxon>
    </lineage>
</organism>